<accession>A0A2N3XTA3</accession>
<name>A0A2N3XTA3_SACSN</name>
<dbReference type="EMBL" id="PJNB01000001">
    <property type="protein sequence ID" value="PKW13914.1"/>
    <property type="molecule type" value="Genomic_DNA"/>
</dbReference>
<sequence length="67" mass="7048">MLFPAVPKRSADRLGTRPVAVFKPRATRGGGTGTTGRETFESGVRAQLDPDASGSTWTALARDRASS</sequence>
<dbReference type="Proteomes" id="UP000233786">
    <property type="component" value="Unassembled WGS sequence"/>
</dbReference>
<evidence type="ECO:0000313" key="2">
    <source>
        <dbReference type="EMBL" id="PKW13914.1"/>
    </source>
</evidence>
<gene>
    <name evidence="2" type="ORF">A8926_1483</name>
</gene>
<feature type="region of interest" description="Disordered" evidence="1">
    <location>
        <begin position="1"/>
        <end position="67"/>
    </location>
</feature>
<evidence type="ECO:0000313" key="3">
    <source>
        <dbReference type="Proteomes" id="UP000233786"/>
    </source>
</evidence>
<evidence type="ECO:0000256" key="1">
    <source>
        <dbReference type="SAM" id="MobiDB-lite"/>
    </source>
</evidence>
<keyword evidence="3" id="KW-1185">Reference proteome</keyword>
<protein>
    <submittedName>
        <fullName evidence="2">Uncharacterized protein</fullName>
    </submittedName>
</protein>
<proteinExistence type="predicted"/>
<comment type="caution">
    <text evidence="2">The sequence shown here is derived from an EMBL/GenBank/DDBJ whole genome shotgun (WGS) entry which is preliminary data.</text>
</comment>
<organism evidence="2 3">
    <name type="scientific">Saccharopolyspora spinosa</name>
    <dbReference type="NCBI Taxonomy" id="60894"/>
    <lineage>
        <taxon>Bacteria</taxon>
        <taxon>Bacillati</taxon>
        <taxon>Actinomycetota</taxon>
        <taxon>Actinomycetes</taxon>
        <taxon>Pseudonocardiales</taxon>
        <taxon>Pseudonocardiaceae</taxon>
        <taxon>Saccharopolyspora</taxon>
    </lineage>
</organism>
<dbReference type="AlphaFoldDB" id="A0A2N3XTA3"/>
<reference evidence="2" key="1">
    <citation type="submission" date="2017-12" db="EMBL/GenBank/DDBJ databases">
        <title>Sequencing the genomes of 1000 Actinobacteria strains.</title>
        <authorList>
            <person name="Klenk H.-P."/>
        </authorList>
    </citation>
    <scope>NUCLEOTIDE SEQUENCE [LARGE SCALE GENOMIC DNA]</scope>
    <source>
        <strain evidence="2">DSM 44228</strain>
    </source>
</reference>